<gene>
    <name evidence="1" type="ORF">Y88_1455</name>
</gene>
<dbReference type="InParanoid" id="F1ZCT6"/>
<dbReference type="Proteomes" id="UP000004728">
    <property type="component" value="Unassembled WGS sequence"/>
</dbReference>
<evidence type="ECO:0000313" key="1">
    <source>
        <dbReference type="EMBL" id="EGD57573.1"/>
    </source>
</evidence>
<name>F1ZCT6_9SPHN</name>
<dbReference type="EMBL" id="AEWJ01000059">
    <property type="protein sequence ID" value="EGD57573.1"/>
    <property type="molecule type" value="Genomic_DNA"/>
</dbReference>
<accession>F1ZCT6</accession>
<comment type="caution">
    <text evidence="1">The sequence shown here is derived from an EMBL/GenBank/DDBJ whole genome shotgun (WGS) entry which is preliminary data.</text>
</comment>
<dbReference type="RefSeq" id="WP_008067900.1">
    <property type="nucleotide sequence ID" value="NZ_AQWK01000028.1"/>
</dbReference>
<dbReference type="InterPro" id="IPR007375">
    <property type="entry name" value="SoxG"/>
</dbReference>
<keyword evidence="2" id="KW-1185">Reference proteome</keyword>
<dbReference type="Gene3D" id="3.30.1360.120">
    <property type="entry name" value="Probable tRNA modification gtpase trme, domain 1"/>
    <property type="match status" value="1"/>
</dbReference>
<dbReference type="AlphaFoldDB" id="F1ZCT6"/>
<dbReference type="eggNOG" id="COG4583">
    <property type="taxonomic scope" value="Bacteria"/>
</dbReference>
<proteinExistence type="predicted"/>
<dbReference type="Pfam" id="PF04268">
    <property type="entry name" value="SoxG"/>
    <property type="match status" value="1"/>
</dbReference>
<dbReference type="HOGENOM" id="CLU_114076_3_0_5"/>
<organism evidence="1 2">
    <name type="scientific">Novosphingobium nitrogenifigens DSM 19370</name>
    <dbReference type="NCBI Taxonomy" id="983920"/>
    <lineage>
        <taxon>Bacteria</taxon>
        <taxon>Pseudomonadati</taxon>
        <taxon>Pseudomonadota</taxon>
        <taxon>Alphaproteobacteria</taxon>
        <taxon>Sphingomonadales</taxon>
        <taxon>Sphingomonadaceae</taxon>
        <taxon>Novosphingobium</taxon>
    </lineage>
</organism>
<sequence length="172" mass="17768">MADIAFGEALGHGLATILPRRGAGADAVGKALGIDIVPGSRASVGGDLTLLGVGPNQWLAHAAAIAPDWADRLDERLAGVAGVVDQSAAYVLFEIGGNDAWRLLQKGLPLDLAPAAFVPGMVAVSAIAHIGVIVHLQADGRFLVAVFRSFAESFRHWLQVSIAAMQADGLMV</sequence>
<dbReference type="Gene3D" id="3.30.70.1520">
    <property type="entry name" value="Heterotetrameric sarcosine oxidase"/>
    <property type="match status" value="1"/>
</dbReference>
<dbReference type="SUPFAM" id="SSF103025">
    <property type="entry name" value="Folate-binding domain"/>
    <property type="match status" value="1"/>
</dbReference>
<reference evidence="1 2" key="1">
    <citation type="journal article" date="2012" name="J. Bacteriol.">
        <title>Draft Genome Sequence of Novosphingobium nitrogenifigens Y88T.</title>
        <authorList>
            <person name="Strabala T.J."/>
            <person name="Macdonald L."/>
            <person name="Liu V."/>
            <person name="Smit A.M."/>
        </authorList>
    </citation>
    <scope>NUCLEOTIDE SEQUENCE [LARGE SCALE GENOMIC DNA]</scope>
    <source>
        <strain evidence="1 2">DSM 19370</strain>
    </source>
</reference>
<protein>
    <submittedName>
        <fullName evidence="1">Sarcosine oxidase subunit gamma</fullName>
    </submittedName>
</protein>
<evidence type="ECO:0000313" key="2">
    <source>
        <dbReference type="Proteomes" id="UP000004728"/>
    </source>
</evidence>
<dbReference type="InterPro" id="IPR027266">
    <property type="entry name" value="TrmE/GcvT-like"/>
</dbReference>
<dbReference type="OrthoDB" id="7562825at2"/>
<dbReference type="STRING" id="983920.Y88_1455"/>